<accession>A0ABY9K950</accession>
<feature type="domain" description="DUF927" evidence="2">
    <location>
        <begin position="75"/>
        <end position="283"/>
    </location>
</feature>
<name>A0ABY9K950_9HYPH</name>
<dbReference type="InterPro" id="IPR009270">
    <property type="entry name" value="DUF927"/>
</dbReference>
<dbReference type="Pfam" id="PF06048">
    <property type="entry name" value="DUF927"/>
    <property type="match status" value="1"/>
</dbReference>
<organism evidence="3 4">
    <name type="scientific">Shinella oryzae</name>
    <dbReference type="NCBI Taxonomy" id="2871820"/>
    <lineage>
        <taxon>Bacteria</taxon>
        <taxon>Pseudomonadati</taxon>
        <taxon>Pseudomonadota</taxon>
        <taxon>Alphaproteobacteria</taxon>
        <taxon>Hyphomicrobiales</taxon>
        <taxon>Rhizobiaceae</taxon>
        <taxon>Shinella</taxon>
    </lineage>
</organism>
<protein>
    <submittedName>
        <fullName evidence="3">DUF927 domain-containing protein</fullName>
    </submittedName>
</protein>
<dbReference type="InterPro" id="IPR027417">
    <property type="entry name" value="P-loop_NTPase"/>
</dbReference>
<evidence type="ECO:0000313" key="4">
    <source>
        <dbReference type="Proteomes" id="UP001225788"/>
    </source>
</evidence>
<dbReference type="Proteomes" id="UP001225788">
    <property type="component" value="Chromosome"/>
</dbReference>
<dbReference type="RefSeq" id="WP_306160055.1">
    <property type="nucleotide sequence ID" value="NZ_CP132314.1"/>
</dbReference>
<evidence type="ECO:0000256" key="1">
    <source>
        <dbReference type="SAM" id="MobiDB-lite"/>
    </source>
</evidence>
<keyword evidence="4" id="KW-1185">Reference proteome</keyword>
<reference evidence="3 4" key="1">
    <citation type="submission" date="2023-08" db="EMBL/GenBank/DDBJ databases">
        <title>Pathogen: clinical or host-associated sample.</title>
        <authorList>
            <person name="Hergert J."/>
            <person name="Casey R."/>
            <person name="Wagner J."/>
            <person name="Young E.L."/>
            <person name="Oakeson K.F."/>
        </authorList>
    </citation>
    <scope>NUCLEOTIDE SEQUENCE [LARGE SCALE GENOMIC DNA]</scope>
    <source>
        <strain evidence="3 4">UPHL-collab-2</strain>
    </source>
</reference>
<dbReference type="EMBL" id="CP132314">
    <property type="protein sequence ID" value="WLS04154.1"/>
    <property type="molecule type" value="Genomic_DNA"/>
</dbReference>
<dbReference type="SUPFAM" id="SSF52540">
    <property type="entry name" value="P-loop containing nucleoside triphosphate hydrolases"/>
    <property type="match status" value="1"/>
</dbReference>
<evidence type="ECO:0000259" key="2">
    <source>
        <dbReference type="Pfam" id="PF06048"/>
    </source>
</evidence>
<evidence type="ECO:0000313" key="3">
    <source>
        <dbReference type="EMBL" id="WLS04154.1"/>
    </source>
</evidence>
<proteinExistence type="predicted"/>
<sequence length="561" mass="62509">MKLQGHQRSPSKHQNLNLKGEQMNNFKKPKSEDRLRIIIRSDVAVESATEPHLGIYARVDSDPMVRIWLPVTDATDTRKAADELLKAGLNFFDLGIIRRKLALALEDVKASKLNVAVKSGWHGNSFVYNGMICTLSDEYPRLHQNIRTRYDYPAIENDHLLDFVDVVGRESDFVAAATMVAFAQPLLGLQVSSERPIIYFWGESRTGKTTLGKMICALTRPPSDRTLFTFDSTPRAFEEALHRCSDNVAVFDELSALTEAEIERVLSSFIYTAANGRGRSRSAGCAYPDLRWRTTAVVTGETNLDTLSARRRGSGQDARIVALRVPPRTMGGIWTGCDVADGGGEELTEKLERLALSYSGHSYIEWIKWLVRNCGDARDRLQRTANEYVSQLTLENSDSLARSAAKHFAHLAAAGDELMKACIIDWPTGHPFEVMSRLYRAHLNHSQPEERTGDIARVAALEILAHVGTGRITVAKYGEGAKAEDAYISERGGERFVMIDKQRVPDFLSMSPKDAIESLRISGAIRSSGSSRYVQGPDRKDKKRYLRLALSDLETAAFRAT</sequence>
<feature type="region of interest" description="Disordered" evidence="1">
    <location>
        <begin position="1"/>
        <end position="23"/>
    </location>
</feature>
<gene>
    <name evidence="3" type="ORF">Q9315_05920</name>
</gene>